<feature type="domain" description="Reverse transcriptase Ty1/copia-type" evidence="3">
    <location>
        <begin position="629"/>
        <end position="851"/>
    </location>
</feature>
<organism evidence="4 5">
    <name type="scientific">Symbiodinium microadriaticum</name>
    <name type="common">Dinoflagellate</name>
    <name type="synonym">Zooxanthella microadriatica</name>
    <dbReference type="NCBI Taxonomy" id="2951"/>
    <lineage>
        <taxon>Eukaryota</taxon>
        <taxon>Sar</taxon>
        <taxon>Alveolata</taxon>
        <taxon>Dinophyceae</taxon>
        <taxon>Suessiales</taxon>
        <taxon>Symbiodiniaceae</taxon>
        <taxon>Symbiodinium</taxon>
    </lineage>
</organism>
<evidence type="ECO:0000256" key="2">
    <source>
        <dbReference type="SAM" id="MobiDB-lite"/>
    </source>
</evidence>
<name>A0A1Q9C7I9_SYMMI</name>
<keyword evidence="1" id="KW-0175">Coiled coil</keyword>
<feature type="coiled-coil region" evidence="1">
    <location>
        <begin position="1141"/>
        <end position="1168"/>
    </location>
</feature>
<evidence type="ECO:0000313" key="4">
    <source>
        <dbReference type="EMBL" id="OLP78894.1"/>
    </source>
</evidence>
<feature type="non-terminal residue" evidence="4">
    <location>
        <position position="1549"/>
    </location>
</feature>
<dbReference type="Pfam" id="PF07727">
    <property type="entry name" value="RVT_2"/>
    <property type="match status" value="1"/>
</dbReference>
<feature type="compositionally biased region" description="Acidic residues" evidence="2">
    <location>
        <begin position="493"/>
        <end position="504"/>
    </location>
</feature>
<sequence>MGGQGLLGEGLEGVLKDCEVGEWDESESADFSQEQVDQSEQKAQELLQQKDFKHKSCEQLLQTLPFLNKSRPRQAHEETKPRYLIFGAYSYGNHYGVTRMTYRMKTTCRYLLTYLQHWSSEKVHCSSLVVNDDCRMMVHRDMNNLPGTLNYVIGVTPFQHGELWLEGHCSDPKAPSLNKKLSSGEYKSGWRKNSSVPFVKNERRMDPDLRKTTLFEIYLDIIPGEAHWQIGTAESAIQGLKTVLNKLSTEDASLTAEQAMSLAVSTFNHREMVRGFSPAQHVLGCAPDETGRQILGDRARQEEIILSQPIEDFQKEAELRATAEKALADWQAQQRISRAANSRTRPQHLYHPGDLVYFWRTQESGKGKRSPGTTQGRFLGPARILAMETRRSESGEVRPTHAIWVVRGRHLMKCSPEQLRPASQREELVESLACSDQTPWTYTRLAEEIGGTQYEDISAEVPTAPEWQRAQDVQAEVQPPRSRIRGKRAAPEQPDDLDLEDPDSQEPSQPSSYQRRDRLDGPKREAPAGALWQDDVRENAWAAEETCFWSSEEAAVAIEIEMPQSNRGWDKFFNNPQSYFVGALRRRAVEVSEKRLSPEDREKFREAKNKEVRNFIAAQAFEALPEHLKPSRTQAIGMRWLLTWKPQDNGSVKAKARAILLGYQDPNYEFRSTTAPVMTRQTRQLFLQAAANRRWRIQKGDITGAFLQGREYPTELFCIPCDEILESMNLPAGSVVRLKRACYGLVDAPLEWYRTVSEFLESIGLTRLWSDACAWVWRPQGVLRGMITGHVDDFLFGGSEEDKGWQEVLRLIKERFKWGDWDQDKFVQCGVLIETTHEGFSLSQPHYLSNLEEIHINAQRRKDRTAETTDWEKTQLRALLGGLSWFAQQTGPHLSAEISMMLSEVTRSNVETIVQANLLLQHAKARKDHKICIFRHKDEDMQFYAWVDAANKNRVGDGSTQGIFIGAAPKQLLRGDVCSISPMSWNSTKIDRSCRSPGSAETQAAVNGEDSLFYMRYQWSEMQYGKVNLRSPSAVVKQTGGCLITDSRNVYDKLSTEVLTVQGAEKKSNLELLSVKESQMATHLIVRWVHSEAQLANALTKKGAKELELFYKMRFMWRIVEEEPEPAQREQAEVVLALDALSKLTHDYEVLRDAVRSHEEALTEVLEEIEYLSPQAQQLPRARNQTKELQQCLSDACSHGEAMLRSKAQSSSRLAELCAIFPDSISAEGDVQREALIDGMAAENAALWRMVRLSEVAESRGPIPFVAPPLKFPPAARGRRQARRRPVTEESSQASPELPPVPPSSPEDNEEAVAPPSTEPTEMQEQETGEFCFRARFCELRLNYSTPPRVYLLWTLVCMRCSIELPNPEPYVPSLQFSTEPTSRMVQSHVHMALGPLTILLVAMAWQQWAGMGPGRQPKASFTRSLSMIQLKPELNKQEAEMEQTPYNPVALQKRMPGAGASTTTARTACPHEEPGLLPFSDFLASQDGSGDLTLSGGSYVLSESCSLGSLTIAPGAELVVSDIAGLSLETRAIYVQGTLRMGSASCPL</sequence>
<evidence type="ECO:0000313" key="5">
    <source>
        <dbReference type="Proteomes" id="UP000186817"/>
    </source>
</evidence>
<comment type="caution">
    <text evidence="4">The sequence shown here is derived from an EMBL/GenBank/DDBJ whole genome shotgun (WGS) entry which is preliminary data.</text>
</comment>
<protein>
    <submittedName>
        <fullName evidence="4">Copia protein</fullName>
    </submittedName>
</protein>
<dbReference type="Proteomes" id="UP000186817">
    <property type="component" value="Unassembled WGS sequence"/>
</dbReference>
<dbReference type="InterPro" id="IPR013103">
    <property type="entry name" value="RVT_2"/>
</dbReference>
<proteinExistence type="predicted"/>
<dbReference type="EMBL" id="LSRX01001547">
    <property type="protein sequence ID" value="OLP78894.1"/>
    <property type="molecule type" value="Genomic_DNA"/>
</dbReference>
<gene>
    <name evidence="4" type="primary">GIP</name>
    <name evidence="4" type="ORF">AK812_SmicGene40876</name>
</gene>
<accession>A0A1Q9C7I9</accession>
<evidence type="ECO:0000259" key="3">
    <source>
        <dbReference type="Pfam" id="PF07727"/>
    </source>
</evidence>
<evidence type="ECO:0000256" key="1">
    <source>
        <dbReference type="SAM" id="Coils"/>
    </source>
</evidence>
<feature type="region of interest" description="Disordered" evidence="2">
    <location>
        <begin position="465"/>
        <end position="532"/>
    </location>
</feature>
<reference evidence="4 5" key="1">
    <citation type="submission" date="2016-02" db="EMBL/GenBank/DDBJ databases">
        <title>Genome analysis of coral dinoflagellate symbionts highlights evolutionary adaptations to a symbiotic lifestyle.</title>
        <authorList>
            <person name="Aranda M."/>
            <person name="Li Y."/>
            <person name="Liew Y.J."/>
            <person name="Baumgarten S."/>
            <person name="Simakov O."/>
            <person name="Wilson M."/>
            <person name="Piel J."/>
            <person name="Ashoor H."/>
            <person name="Bougouffa S."/>
            <person name="Bajic V.B."/>
            <person name="Ryu T."/>
            <person name="Ravasi T."/>
            <person name="Bayer T."/>
            <person name="Micklem G."/>
            <person name="Kim H."/>
            <person name="Bhak J."/>
            <person name="Lajeunesse T.C."/>
            <person name="Voolstra C.R."/>
        </authorList>
    </citation>
    <scope>NUCLEOTIDE SEQUENCE [LARGE SCALE GENOMIC DNA]</scope>
    <source>
        <strain evidence="4 5">CCMP2467</strain>
    </source>
</reference>
<keyword evidence="5" id="KW-1185">Reference proteome</keyword>
<feature type="compositionally biased region" description="Basic and acidic residues" evidence="2">
    <location>
        <begin position="514"/>
        <end position="526"/>
    </location>
</feature>
<feature type="compositionally biased region" description="Polar residues" evidence="2">
    <location>
        <begin position="29"/>
        <end position="38"/>
    </location>
</feature>
<feature type="region of interest" description="Disordered" evidence="2">
    <location>
        <begin position="1267"/>
        <end position="1326"/>
    </location>
</feature>
<feature type="region of interest" description="Disordered" evidence="2">
    <location>
        <begin position="23"/>
        <end position="42"/>
    </location>
</feature>